<dbReference type="GO" id="GO:0005506">
    <property type="term" value="F:iron ion binding"/>
    <property type="evidence" value="ECO:0007669"/>
    <property type="project" value="InterPro"/>
</dbReference>
<evidence type="ECO:0000256" key="4">
    <source>
        <dbReference type="ARBA" id="ARBA00023004"/>
    </source>
</evidence>
<dbReference type="Proteomes" id="UP000070054">
    <property type="component" value="Unassembled WGS sequence"/>
</dbReference>
<evidence type="ECO:0000313" key="6">
    <source>
        <dbReference type="Proteomes" id="UP000070054"/>
    </source>
</evidence>
<comment type="caution">
    <text evidence="5">The sequence shown here is derived from an EMBL/GenBank/DDBJ whole genome shotgun (WGS) entry which is preliminary data.</text>
</comment>
<protein>
    <submittedName>
        <fullName evidence="5">Cytochrome P450 98A3</fullName>
    </submittedName>
</protein>
<proteinExistence type="inferred from homology"/>
<dbReference type="PANTHER" id="PTHR46300:SF4">
    <property type="entry name" value="CYTOCHROME P450 98A3"/>
    <property type="match status" value="1"/>
</dbReference>
<evidence type="ECO:0000256" key="1">
    <source>
        <dbReference type="ARBA" id="ARBA00010617"/>
    </source>
</evidence>
<dbReference type="AlphaFoldDB" id="A0A135USQ5"/>
<dbReference type="GO" id="GO:0016705">
    <property type="term" value="F:oxidoreductase activity, acting on paired donors, with incorporation or reduction of molecular oxygen"/>
    <property type="evidence" value="ECO:0007669"/>
    <property type="project" value="InterPro"/>
</dbReference>
<dbReference type="Gene3D" id="1.10.630.10">
    <property type="entry name" value="Cytochrome P450"/>
    <property type="match status" value="2"/>
</dbReference>
<gene>
    <name evidence="5" type="ORF">CNYM01_12902</name>
</gene>
<evidence type="ECO:0000256" key="2">
    <source>
        <dbReference type="ARBA" id="ARBA00022723"/>
    </source>
</evidence>
<sequence>MVHASYSRVLYLRSRMPPGPFPYPFLGNIGQVPTEKPYLTFEKWSKYYHSPLITVWTGTRPTIIANDCWSASDLMDKRANIYSSRPDSYLAGDMLDDTENNQTNLVYGDKWRLHRRITFQQHSAVGSQVVRGYRTFQGNESKILARAILEKNNFVSAIERWMYPLPSALWEDGQKLLKYFYDLTVEGSRFPEDGFSKRLMNEQLEHKLSPKEIASLTGNLIGGGVDTTTTTIVVFIFAMCAFPRVQKKAQEEVDRVLAGKF</sequence>
<accession>A0A135USQ5</accession>
<dbReference type="GO" id="GO:0020037">
    <property type="term" value="F:heme binding"/>
    <property type="evidence" value="ECO:0007669"/>
    <property type="project" value="InterPro"/>
</dbReference>
<name>A0A135USQ5_9PEZI</name>
<organism evidence="5 6">
    <name type="scientific">Colletotrichum nymphaeae SA-01</name>
    <dbReference type="NCBI Taxonomy" id="1460502"/>
    <lineage>
        <taxon>Eukaryota</taxon>
        <taxon>Fungi</taxon>
        <taxon>Dikarya</taxon>
        <taxon>Ascomycota</taxon>
        <taxon>Pezizomycotina</taxon>
        <taxon>Sordariomycetes</taxon>
        <taxon>Hypocreomycetidae</taxon>
        <taxon>Glomerellales</taxon>
        <taxon>Glomerellaceae</taxon>
        <taxon>Colletotrichum</taxon>
        <taxon>Colletotrichum acutatum species complex</taxon>
    </lineage>
</organism>
<evidence type="ECO:0000313" key="5">
    <source>
        <dbReference type="EMBL" id="KXH63426.1"/>
    </source>
</evidence>
<dbReference type="EMBL" id="JEMN01000197">
    <property type="protein sequence ID" value="KXH63426.1"/>
    <property type="molecule type" value="Genomic_DNA"/>
</dbReference>
<dbReference type="SUPFAM" id="SSF48264">
    <property type="entry name" value="Cytochrome P450"/>
    <property type="match status" value="1"/>
</dbReference>
<keyword evidence="2" id="KW-0479">Metal-binding</keyword>
<evidence type="ECO:0000256" key="3">
    <source>
        <dbReference type="ARBA" id="ARBA00023002"/>
    </source>
</evidence>
<dbReference type="GO" id="GO:0004497">
    <property type="term" value="F:monooxygenase activity"/>
    <property type="evidence" value="ECO:0007669"/>
    <property type="project" value="InterPro"/>
</dbReference>
<keyword evidence="6" id="KW-1185">Reference proteome</keyword>
<keyword evidence="4" id="KW-0408">Iron</keyword>
<dbReference type="Pfam" id="PF00067">
    <property type="entry name" value="p450"/>
    <property type="match status" value="2"/>
</dbReference>
<dbReference type="InterPro" id="IPR001128">
    <property type="entry name" value="Cyt_P450"/>
</dbReference>
<dbReference type="InterPro" id="IPR036396">
    <property type="entry name" value="Cyt_P450_sf"/>
</dbReference>
<reference evidence="5 6" key="1">
    <citation type="submission" date="2014-02" db="EMBL/GenBank/DDBJ databases">
        <title>The genome sequence of Colletotrichum nymphaeae SA-01.</title>
        <authorList>
            <person name="Baroncelli R."/>
            <person name="Thon M.R."/>
        </authorList>
    </citation>
    <scope>NUCLEOTIDE SEQUENCE [LARGE SCALE GENOMIC DNA]</scope>
    <source>
        <strain evidence="5 6">SA-01</strain>
    </source>
</reference>
<keyword evidence="3" id="KW-0560">Oxidoreductase</keyword>
<comment type="similarity">
    <text evidence="1">Belongs to the cytochrome P450 family.</text>
</comment>
<dbReference type="InterPro" id="IPR050364">
    <property type="entry name" value="Cytochrome_P450_fung"/>
</dbReference>
<dbReference type="PANTHER" id="PTHR46300">
    <property type="entry name" value="P450, PUTATIVE (EUROFUNG)-RELATED-RELATED"/>
    <property type="match status" value="1"/>
</dbReference>